<evidence type="ECO:0000313" key="3">
    <source>
        <dbReference type="Proteomes" id="UP000823749"/>
    </source>
</evidence>
<sequence length="115" mass="13547">MPSSLATPHCLPQQVVSCPYANLGQSLLWRLHGLKKIQEEDSLDVFRWRLVDDEICDHGKIVIRTLRDENLKLKEKLKEYDAMKRKVKQLEEGMGSKIKEYERIVVDYKKMEMTL</sequence>
<name>A0AAV6KJM6_9ERIC</name>
<accession>A0AAV6KJM6</accession>
<reference evidence="2" key="1">
    <citation type="submission" date="2020-08" db="EMBL/GenBank/DDBJ databases">
        <title>Plant Genome Project.</title>
        <authorList>
            <person name="Zhang R.-G."/>
        </authorList>
    </citation>
    <scope>NUCLEOTIDE SEQUENCE</scope>
    <source>
        <strain evidence="2">WSP0</strain>
        <tissue evidence="2">Leaf</tissue>
    </source>
</reference>
<evidence type="ECO:0000313" key="2">
    <source>
        <dbReference type="EMBL" id="KAG5552786.1"/>
    </source>
</evidence>
<comment type="caution">
    <text evidence="2">The sequence shown here is derived from an EMBL/GenBank/DDBJ whole genome shotgun (WGS) entry which is preliminary data.</text>
</comment>
<keyword evidence="1" id="KW-0175">Coiled coil</keyword>
<dbReference type="Proteomes" id="UP000823749">
    <property type="component" value="Chromosome 4"/>
</dbReference>
<dbReference type="EMBL" id="JACTNZ010000004">
    <property type="protein sequence ID" value="KAG5552786.1"/>
    <property type="molecule type" value="Genomic_DNA"/>
</dbReference>
<keyword evidence="3" id="KW-1185">Reference proteome</keyword>
<evidence type="ECO:0000256" key="1">
    <source>
        <dbReference type="SAM" id="Coils"/>
    </source>
</evidence>
<dbReference type="AlphaFoldDB" id="A0AAV6KJM6"/>
<proteinExistence type="predicted"/>
<feature type="coiled-coil region" evidence="1">
    <location>
        <begin position="63"/>
        <end position="93"/>
    </location>
</feature>
<gene>
    <name evidence="2" type="ORF">RHGRI_010774</name>
</gene>
<protein>
    <submittedName>
        <fullName evidence="2">Uncharacterized protein</fullName>
    </submittedName>
</protein>
<organism evidence="2 3">
    <name type="scientific">Rhododendron griersonianum</name>
    <dbReference type="NCBI Taxonomy" id="479676"/>
    <lineage>
        <taxon>Eukaryota</taxon>
        <taxon>Viridiplantae</taxon>
        <taxon>Streptophyta</taxon>
        <taxon>Embryophyta</taxon>
        <taxon>Tracheophyta</taxon>
        <taxon>Spermatophyta</taxon>
        <taxon>Magnoliopsida</taxon>
        <taxon>eudicotyledons</taxon>
        <taxon>Gunneridae</taxon>
        <taxon>Pentapetalae</taxon>
        <taxon>asterids</taxon>
        <taxon>Ericales</taxon>
        <taxon>Ericaceae</taxon>
        <taxon>Ericoideae</taxon>
        <taxon>Rhodoreae</taxon>
        <taxon>Rhododendron</taxon>
    </lineage>
</organism>